<evidence type="ECO:0000313" key="4">
    <source>
        <dbReference type="EMBL" id="NMB91591.1"/>
    </source>
</evidence>
<dbReference type="GO" id="GO:0000160">
    <property type="term" value="P:phosphorelay signal transduction system"/>
    <property type="evidence" value="ECO:0007669"/>
    <property type="project" value="InterPro"/>
</dbReference>
<name>A0A7X9E6V3_UNCKA</name>
<protein>
    <submittedName>
        <fullName evidence="4">Response regulator</fullName>
    </submittedName>
</protein>
<sequence>MQEENKKIKNNILIIEDEHDIRSIYVEVLNSAGYNVDEAGDGESGMNKIKNTDWNLLLLDIMLPGRDGLKILKDLKENPQFKKGPVIALTNLNSENIIQEAFSSGADGYLIKSEVTPDKVIEEVGKVLGKE</sequence>
<feature type="domain" description="Response regulatory" evidence="3">
    <location>
        <begin position="11"/>
        <end position="127"/>
    </location>
</feature>
<dbReference type="Pfam" id="PF00072">
    <property type="entry name" value="Response_reg"/>
    <property type="match status" value="1"/>
</dbReference>
<evidence type="ECO:0000256" key="2">
    <source>
        <dbReference type="PROSITE-ProRule" id="PRU00169"/>
    </source>
</evidence>
<dbReference type="CDD" id="cd17574">
    <property type="entry name" value="REC_OmpR"/>
    <property type="match status" value="1"/>
</dbReference>
<dbReference type="PROSITE" id="PS50110">
    <property type="entry name" value="RESPONSE_REGULATORY"/>
    <property type="match status" value="1"/>
</dbReference>
<dbReference type="SUPFAM" id="SSF52172">
    <property type="entry name" value="CheY-like"/>
    <property type="match status" value="1"/>
</dbReference>
<dbReference type="PANTHER" id="PTHR44591:SF3">
    <property type="entry name" value="RESPONSE REGULATORY DOMAIN-CONTAINING PROTEIN"/>
    <property type="match status" value="1"/>
</dbReference>
<evidence type="ECO:0000256" key="1">
    <source>
        <dbReference type="ARBA" id="ARBA00022553"/>
    </source>
</evidence>
<evidence type="ECO:0000313" key="5">
    <source>
        <dbReference type="Proteomes" id="UP000590542"/>
    </source>
</evidence>
<accession>A0A7X9E6V3</accession>
<proteinExistence type="predicted"/>
<dbReference type="SMART" id="SM00448">
    <property type="entry name" value="REC"/>
    <property type="match status" value="1"/>
</dbReference>
<dbReference type="InterPro" id="IPR011006">
    <property type="entry name" value="CheY-like_superfamily"/>
</dbReference>
<dbReference type="InterPro" id="IPR001789">
    <property type="entry name" value="Sig_transdc_resp-reg_receiver"/>
</dbReference>
<evidence type="ECO:0000259" key="3">
    <source>
        <dbReference type="PROSITE" id="PS50110"/>
    </source>
</evidence>
<dbReference type="Proteomes" id="UP000590542">
    <property type="component" value="Unassembled WGS sequence"/>
</dbReference>
<dbReference type="Gene3D" id="3.40.50.2300">
    <property type="match status" value="1"/>
</dbReference>
<gene>
    <name evidence="4" type="ORF">GYA37_01945</name>
</gene>
<dbReference type="AlphaFoldDB" id="A0A7X9E6V3"/>
<keyword evidence="1 2" id="KW-0597">Phosphoprotein</keyword>
<dbReference type="InterPro" id="IPR050595">
    <property type="entry name" value="Bact_response_regulator"/>
</dbReference>
<reference evidence="4 5" key="1">
    <citation type="journal article" date="2020" name="Biotechnol. Biofuels">
        <title>New insights from the biogas microbiome by comprehensive genome-resolved metagenomics of nearly 1600 species originating from multiple anaerobic digesters.</title>
        <authorList>
            <person name="Campanaro S."/>
            <person name="Treu L."/>
            <person name="Rodriguez-R L.M."/>
            <person name="Kovalovszki A."/>
            <person name="Ziels R.M."/>
            <person name="Maus I."/>
            <person name="Zhu X."/>
            <person name="Kougias P.G."/>
            <person name="Basile A."/>
            <person name="Luo G."/>
            <person name="Schluter A."/>
            <person name="Konstantinidis K.T."/>
            <person name="Angelidaki I."/>
        </authorList>
    </citation>
    <scope>NUCLEOTIDE SEQUENCE [LARGE SCALE GENOMIC DNA]</scope>
    <source>
        <strain evidence="4">AS27yjCOA_202</strain>
    </source>
</reference>
<comment type="caution">
    <text evidence="4">The sequence shown here is derived from an EMBL/GenBank/DDBJ whole genome shotgun (WGS) entry which is preliminary data.</text>
</comment>
<organism evidence="4 5">
    <name type="scientific">candidate division WWE3 bacterium</name>
    <dbReference type="NCBI Taxonomy" id="2053526"/>
    <lineage>
        <taxon>Bacteria</taxon>
        <taxon>Katanobacteria</taxon>
    </lineage>
</organism>
<feature type="modified residue" description="4-aspartylphosphate" evidence="2">
    <location>
        <position position="60"/>
    </location>
</feature>
<dbReference type="EMBL" id="JAAZNV010000007">
    <property type="protein sequence ID" value="NMB91591.1"/>
    <property type="molecule type" value="Genomic_DNA"/>
</dbReference>
<dbReference type="PANTHER" id="PTHR44591">
    <property type="entry name" value="STRESS RESPONSE REGULATOR PROTEIN 1"/>
    <property type="match status" value="1"/>
</dbReference>